<dbReference type="EMBL" id="CACRUT010000015">
    <property type="protein sequence ID" value="VYU25178.1"/>
    <property type="molecule type" value="Genomic_DNA"/>
</dbReference>
<dbReference type="PROSITE" id="PS52050">
    <property type="entry name" value="WYL"/>
    <property type="match status" value="1"/>
</dbReference>
<feature type="domain" description="WYL" evidence="2">
    <location>
        <begin position="127"/>
        <end position="194"/>
    </location>
</feature>
<dbReference type="SUPFAM" id="SSF46785">
    <property type="entry name" value="Winged helix' DNA-binding domain"/>
    <property type="match status" value="1"/>
</dbReference>
<protein>
    <submittedName>
        <fullName evidence="4">HTH domain protein</fullName>
    </submittedName>
</protein>
<dbReference type="AlphaFoldDB" id="A0A6N3DCY2"/>
<feature type="domain" description="WCX" evidence="3">
    <location>
        <begin position="219"/>
        <end position="293"/>
    </location>
</feature>
<dbReference type="PANTHER" id="PTHR34580">
    <property type="match status" value="1"/>
</dbReference>
<gene>
    <name evidence="4" type="ORF">PCLFYP37_02311</name>
</gene>
<dbReference type="InterPro" id="IPR057727">
    <property type="entry name" value="WCX_dom"/>
</dbReference>
<dbReference type="InterPro" id="IPR036390">
    <property type="entry name" value="WH_DNA-bd_sf"/>
</dbReference>
<reference evidence="4" key="1">
    <citation type="submission" date="2019-11" db="EMBL/GenBank/DDBJ databases">
        <authorList>
            <person name="Feng L."/>
        </authorList>
    </citation>
    <scope>NUCLEOTIDE SEQUENCE</scope>
    <source>
        <strain evidence="4">PclaraLFYP37</strain>
    </source>
</reference>
<dbReference type="PANTHER" id="PTHR34580:SF1">
    <property type="entry name" value="PROTEIN PAFC"/>
    <property type="match status" value="1"/>
</dbReference>
<organism evidence="4">
    <name type="scientific">Paraprevotella clara</name>
    <dbReference type="NCBI Taxonomy" id="454154"/>
    <lineage>
        <taxon>Bacteria</taxon>
        <taxon>Pseudomonadati</taxon>
        <taxon>Bacteroidota</taxon>
        <taxon>Bacteroidia</taxon>
        <taxon>Bacteroidales</taxon>
        <taxon>Prevotellaceae</taxon>
        <taxon>Paraprevotella</taxon>
    </lineage>
</organism>
<dbReference type="InterPro" id="IPR051534">
    <property type="entry name" value="CBASS_pafABC_assoc_protein"/>
</dbReference>
<dbReference type="InterPro" id="IPR036388">
    <property type="entry name" value="WH-like_DNA-bd_sf"/>
</dbReference>
<evidence type="ECO:0000259" key="1">
    <source>
        <dbReference type="Pfam" id="PF08279"/>
    </source>
</evidence>
<dbReference type="InterPro" id="IPR026881">
    <property type="entry name" value="WYL_dom"/>
</dbReference>
<dbReference type="Pfam" id="PF13280">
    <property type="entry name" value="WYL"/>
    <property type="match status" value="1"/>
</dbReference>
<dbReference type="InterPro" id="IPR013196">
    <property type="entry name" value="HTH_11"/>
</dbReference>
<evidence type="ECO:0000313" key="4">
    <source>
        <dbReference type="EMBL" id="VYU25178.1"/>
    </source>
</evidence>
<accession>A0A6N3DCY2</accession>
<evidence type="ECO:0000259" key="3">
    <source>
        <dbReference type="Pfam" id="PF25583"/>
    </source>
</evidence>
<dbReference type="Pfam" id="PF25583">
    <property type="entry name" value="WCX"/>
    <property type="match status" value="1"/>
</dbReference>
<sequence length="304" mass="35594">MELGIFERQLRLMVLLTQNREYSLEELCRKLDMSRRTLYRYLELFRDIGFEVVKQGNVYRLDKSSPFFKEITQLVHFTEDEALTLRHVLDMASGTDVQVRHLRHKLERIYDFGILNAVEADPGQAEKLQQLYEAVKLHRQVVLHDYSSAHSNRTSDRVVEPYLFLDHHDGIRCYELQSGENKTFKVSRIGRVEVLDLLWSHEEQHARVYTDLFRFSGEERHRVVLRLGRLACNLLKEECPQAVRSLQPDGADHWLLSTDVCSFQGVGRFVLGLFEDVEVLESPEFKLFLQEKIKDLTKKVGVVS</sequence>
<dbReference type="Gene3D" id="1.10.10.10">
    <property type="entry name" value="Winged helix-like DNA-binding domain superfamily/Winged helix DNA-binding domain"/>
    <property type="match status" value="1"/>
</dbReference>
<proteinExistence type="predicted"/>
<feature type="domain" description="Helix-turn-helix type 11" evidence="1">
    <location>
        <begin position="8"/>
        <end position="56"/>
    </location>
</feature>
<evidence type="ECO:0000259" key="2">
    <source>
        <dbReference type="Pfam" id="PF13280"/>
    </source>
</evidence>
<name>A0A6N3DCY2_9BACT</name>
<dbReference type="Pfam" id="PF08279">
    <property type="entry name" value="HTH_11"/>
    <property type="match status" value="1"/>
</dbReference>
<dbReference type="RefSeq" id="WP_302018331.1">
    <property type="nucleotide sequence ID" value="NZ_CACRUT010000015.1"/>
</dbReference>